<dbReference type="InterPro" id="IPR046341">
    <property type="entry name" value="SET_dom_sf"/>
</dbReference>
<dbReference type="Gene3D" id="1.25.40.10">
    <property type="entry name" value="Tetratricopeptide repeat domain"/>
    <property type="match status" value="1"/>
</dbReference>
<protein>
    <recommendedName>
        <fullName evidence="2">SET domain-containing protein</fullName>
    </recommendedName>
</protein>
<organism evidence="3 4">
    <name type="scientific">Lomentospora prolificans</name>
    <dbReference type="NCBI Taxonomy" id="41688"/>
    <lineage>
        <taxon>Eukaryota</taxon>
        <taxon>Fungi</taxon>
        <taxon>Dikarya</taxon>
        <taxon>Ascomycota</taxon>
        <taxon>Pezizomycotina</taxon>
        <taxon>Sordariomycetes</taxon>
        <taxon>Hypocreomycetidae</taxon>
        <taxon>Microascales</taxon>
        <taxon>Microascaceae</taxon>
        <taxon>Lomentospora</taxon>
    </lineage>
</organism>
<feature type="signal peptide" evidence="1">
    <location>
        <begin position="1"/>
        <end position="21"/>
    </location>
</feature>
<evidence type="ECO:0000313" key="3">
    <source>
        <dbReference type="EMBL" id="PKS06746.1"/>
    </source>
</evidence>
<dbReference type="PANTHER" id="PTHR47332:SF6">
    <property type="entry name" value="SET DOMAIN-CONTAINING PROTEIN"/>
    <property type="match status" value="1"/>
</dbReference>
<dbReference type="VEuPathDB" id="FungiDB:jhhlp_006820"/>
<keyword evidence="1" id="KW-0732">Signal</keyword>
<dbReference type="CDD" id="cd20071">
    <property type="entry name" value="SET_SMYD"/>
    <property type="match status" value="1"/>
</dbReference>
<dbReference type="AlphaFoldDB" id="A0A2N3N2T7"/>
<evidence type="ECO:0000313" key="4">
    <source>
        <dbReference type="Proteomes" id="UP000233524"/>
    </source>
</evidence>
<dbReference type="PROSITE" id="PS50280">
    <property type="entry name" value="SET"/>
    <property type="match status" value="1"/>
</dbReference>
<keyword evidence="4" id="KW-1185">Reference proteome</keyword>
<dbReference type="InterPro" id="IPR053185">
    <property type="entry name" value="SET_domain_protein"/>
</dbReference>
<sequence>MARLSTVGLGLISLSTSVALARSDILTYGDLEADEVTSGRGQCGWAPLDPLNRASSTCGLSLLQGFGTKPNEWFPWTHRPYCADTPYCVFTNAHFQGNQGVSIITTPELAAGTLDKLEETFTTVFQRTKRGPLYRVVDIPGKGRGAVAARKIKRGEKFMVDYAGLIADTAFPKSTKLAQGKKLLETAVDQLPRGGAIRDLAKSTNTTERVIEDLLRTNSFGMTLENRNIMVLFPEISRMNHACSPNAFIRFSEKTFANSAIAFRDIEPGEELTISYADFGMLRDERQDFLRVRWGFTCTCDLCNLPEDEVVASDARREKIRDIRDVVLKHVNKGEFNQAIKKHKMMIDLIVEEGMLVPLGEYYDIMARLYNTIGDRRNTEKWARMAIDDLELFGGEEIYEQVPELRDILDGI</sequence>
<evidence type="ECO:0000259" key="2">
    <source>
        <dbReference type="PROSITE" id="PS50280"/>
    </source>
</evidence>
<name>A0A2N3N2T7_9PEZI</name>
<dbReference type="InterPro" id="IPR001214">
    <property type="entry name" value="SET_dom"/>
</dbReference>
<dbReference type="PANTHER" id="PTHR47332">
    <property type="entry name" value="SET DOMAIN-CONTAINING PROTEIN 5"/>
    <property type="match status" value="1"/>
</dbReference>
<dbReference type="STRING" id="41688.A0A2N3N2T7"/>
<dbReference type="Gene3D" id="2.170.270.10">
    <property type="entry name" value="SET domain"/>
    <property type="match status" value="1"/>
</dbReference>
<feature type="domain" description="SET" evidence="2">
    <location>
        <begin position="132"/>
        <end position="277"/>
    </location>
</feature>
<accession>A0A2N3N2T7</accession>
<evidence type="ECO:0000256" key="1">
    <source>
        <dbReference type="SAM" id="SignalP"/>
    </source>
</evidence>
<dbReference type="InParanoid" id="A0A2N3N2T7"/>
<comment type="caution">
    <text evidence="3">The sequence shown here is derived from an EMBL/GenBank/DDBJ whole genome shotgun (WGS) entry which is preliminary data.</text>
</comment>
<dbReference type="SUPFAM" id="SSF82199">
    <property type="entry name" value="SET domain"/>
    <property type="match status" value="1"/>
</dbReference>
<reference evidence="3 4" key="1">
    <citation type="journal article" date="2017" name="G3 (Bethesda)">
        <title>First Draft Genome Sequence of the Pathogenic Fungus Lomentospora prolificans (Formerly Scedosporium prolificans).</title>
        <authorList>
            <person name="Luo R."/>
            <person name="Zimin A."/>
            <person name="Workman R."/>
            <person name="Fan Y."/>
            <person name="Pertea G."/>
            <person name="Grossman N."/>
            <person name="Wear M.P."/>
            <person name="Jia B."/>
            <person name="Miller H."/>
            <person name="Casadevall A."/>
            <person name="Timp W."/>
            <person name="Zhang S.X."/>
            <person name="Salzberg S.L."/>
        </authorList>
    </citation>
    <scope>NUCLEOTIDE SEQUENCE [LARGE SCALE GENOMIC DNA]</scope>
    <source>
        <strain evidence="3 4">JHH-5317</strain>
    </source>
</reference>
<dbReference type="EMBL" id="NLAX01001033">
    <property type="protein sequence ID" value="PKS06746.1"/>
    <property type="molecule type" value="Genomic_DNA"/>
</dbReference>
<dbReference type="Proteomes" id="UP000233524">
    <property type="component" value="Unassembled WGS sequence"/>
</dbReference>
<dbReference type="SMART" id="SM00317">
    <property type="entry name" value="SET"/>
    <property type="match status" value="1"/>
</dbReference>
<dbReference type="Pfam" id="PF00856">
    <property type="entry name" value="SET"/>
    <property type="match status" value="1"/>
</dbReference>
<dbReference type="OrthoDB" id="438641at2759"/>
<proteinExistence type="predicted"/>
<dbReference type="InterPro" id="IPR011990">
    <property type="entry name" value="TPR-like_helical_dom_sf"/>
</dbReference>
<gene>
    <name evidence="3" type="ORF">jhhlp_006820</name>
</gene>
<feature type="chain" id="PRO_5014781516" description="SET domain-containing protein" evidence="1">
    <location>
        <begin position="22"/>
        <end position="412"/>
    </location>
</feature>